<dbReference type="InterPro" id="IPR015793">
    <property type="entry name" value="Pyrv_Knase_brl"/>
</dbReference>
<comment type="cofactor">
    <cofactor evidence="1">
        <name>K(+)</name>
        <dbReference type="ChEBI" id="CHEBI:29103"/>
    </cofactor>
</comment>
<evidence type="ECO:0000256" key="14">
    <source>
        <dbReference type="RuleBase" id="RU000504"/>
    </source>
</evidence>
<protein>
    <recommendedName>
        <fullName evidence="5 14">Pyruvate kinase</fullName>
        <ecNumber evidence="4 14">2.7.1.40</ecNumber>
    </recommendedName>
</protein>
<proteinExistence type="inferred from homology"/>
<dbReference type="EMBL" id="BJUX01000017">
    <property type="protein sequence ID" value="GEK89562.1"/>
    <property type="molecule type" value="Genomic_DNA"/>
</dbReference>
<keyword evidence="11 14" id="KW-0460">Magnesium</keyword>
<evidence type="ECO:0000313" key="16">
    <source>
        <dbReference type="EMBL" id="GEK89562.1"/>
    </source>
</evidence>
<keyword evidence="12 14" id="KW-0324">Glycolysis</keyword>
<evidence type="ECO:0000313" key="19">
    <source>
        <dbReference type="Proteomes" id="UP000321425"/>
    </source>
</evidence>
<dbReference type="InterPro" id="IPR018209">
    <property type="entry name" value="Pyrv_Knase_AS"/>
</dbReference>
<dbReference type="Gene3D" id="3.20.20.60">
    <property type="entry name" value="Phosphoenolpyruvate-binding domains"/>
    <property type="match status" value="1"/>
</dbReference>
<dbReference type="Proteomes" id="UP000321425">
    <property type="component" value="Unassembled WGS sequence"/>
</dbReference>
<keyword evidence="13 17" id="KW-0670">Pyruvate</keyword>
<dbReference type="PANTHER" id="PTHR11817">
    <property type="entry name" value="PYRUVATE KINASE"/>
    <property type="match status" value="1"/>
</dbReference>
<evidence type="ECO:0000259" key="15">
    <source>
        <dbReference type="Pfam" id="PF00224"/>
    </source>
</evidence>
<evidence type="ECO:0000256" key="3">
    <source>
        <dbReference type="ARBA" id="ARBA00008663"/>
    </source>
</evidence>
<dbReference type="InterPro" id="IPR011037">
    <property type="entry name" value="Pyrv_Knase-like_insert_dom_sf"/>
</dbReference>
<keyword evidence="10" id="KW-0067">ATP-binding</keyword>
<dbReference type="SUPFAM" id="SSF50800">
    <property type="entry name" value="PK beta-barrel domain-like"/>
    <property type="match status" value="1"/>
</dbReference>
<dbReference type="STRING" id="426703.SAMN04488100_12041"/>
<dbReference type="InterPro" id="IPR040442">
    <property type="entry name" value="Pyrv_kinase-like_dom_sf"/>
</dbReference>
<dbReference type="AlphaFoldDB" id="A0A1H7UXT1"/>
<dbReference type="GO" id="GO:0004743">
    <property type="term" value="F:pyruvate kinase activity"/>
    <property type="evidence" value="ECO:0007669"/>
    <property type="project" value="UniProtKB-EC"/>
</dbReference>
<dbReference type="EC" id="2.7.1.40" evidence="4 14"/>
<dbReference type="PROSITE" id="PS00110">
    <property type="entry name" value="PYRUVATE_KINASE"/>
    <property type="match status" value="1"/>
</dbReference>
<dbReference type="Gene3D" id="2.40.33.10">
    <property type="entry name" value="PK beta-barrel domain-like"/>
    <property type="match status" value="1"/>
</dbReference>
<dbReference type="PRINTS" id="PR01050">
    <property type="entry name" value="PYRUVTKNASE"/>
</dbReference>
<dbReference type="EMBL" id="FOBL01000020">
    <property type="protein sequence ID" value="SEM01772.1"/>
    <property type="molecule type" value="Genomic_DNA"/>
</dbReference>
<evidence type="ECO:0000256" key="10">
    <source>
        <dbReference type="ARBA" id="ARBA00022840"/>
    </source>
</evidence>
<dbReference type="InterPro" id="IPR015813">
    <property type="entry name" value="Pyrv/PenolPyrv_kinase-like_dom"/>
</dbReference>
<dbReference type="GO" id="GO:0030955">
    <property type="term" value="F:potassium ion binding"/>
    <property type="evidence" value="ECO:0007669"/>
    <property type="project" value="InterPro"/>
</dbReference>
<evidence type="ECO:0000313" key="18">
    <source>
        <dbReference type="Proteomes" id="UP000198548"/>
    </source>
</evidence>
<sequence>MDQESTERVNNLLNKVADLRDNIYEEGTKAFKKWENEISRDAFELSAQNLAYYLALRRRDVRDIQSELTPWGLSSLGRLESRTLNNIDAVLASLSAIAGKDSRWSYPSQSSYITGQEQLSKNAIEQFGKQPQNRHTRIMVTLPSEAATDSKFLRELIACGMNVARINCAHDNTETWKKMVDKVRKAAKDEQTEVKILMDIAGPKIRTDWVFTTLKKPKVSPGDRWYLTKDNQTLPLDFESKVTAGCSIPEIFETLKKGDPVLYDDGTIESVVDEVAENGAVLKVKRTRTGKSVRVKAEKGLNFPKSQFDLEMLTAKDKDDLGFAVEHADILGLSFVKDADDIKKVQKELIHQTNKQRAAEIPLMAKIETVQAVENLPAIIMTAASRNPFSVMIARGDLAVETGYSRLAELQQEIMWISEAADIPVVWGTEVLDNMVSSGVPTRAEVTDAAESERAECVMLNKGDHLPEGVAFLSEILEKMQEHQYKKTSLLRALSIAKDK</sequence>
<accession>A0A1H7UXT1</accession>
<evidence type="ECO:0000256" key="9">
    <source>
        <dbReference type="ARBA" id="ARBA00022777"/>
    </source>
</evidence>
<reference evidence="16 19" key="2">
    <citation type="submission" date="2019-07" db="EMBL/GenBank/DDBJ databases">
        <title>Whole genome shotgun sequence of Alkalibacterium putridalgicola NBRC 103243.</title>
        <authorList>
            <person name="Hosoyama A."/>
            <person name="Uohara A."/>
            <person name="Ohji S."/>
            <person name="Ichikawa N."/>
        </authorList>
    </citation>
    <scope>NUCLEOTIDE SEQUENCE [LARGE SCALE GENOMIC DNA]</scope>
    <source>
        <strain evidence="16 19">NBRC 103243</strain>
    </source>
</reference>
<dbReference type="InterPro" id="IPR001697">
    <property type="entry name" value="Pyr_Knase"/>
</dbReference>
<evidence type="ECO:0000256" key="8">
    <source>
        <dbReference type="ARBA" id="ARBA00022741"/>
    </source>
</evidence>
<dbReference type="SUPFAM" id="SSF51621">
    <property type="entry name" value="Phosphoenolpyruvate/pyruvate domain"/>
    <property type="match status" value="1"/>
</dbReference>
<dbReference type="InterPro" id="IPR015806">
    <property type="entry name" value="Pyrv_Knase_insert_dom_sf"/>
</dbReference>
<dbReference type="UniPathway" id="UPA00109">
    <property type="reaction ID" value="UER00188"/>
</dbReference>
<dbReference type="Pfam" id="PF00224">
    <property type="entry name" value="PK"/>
    <property type="match status" value="1"/>
</dbReference>
<dbReference type="GO" id="GO:0000287">
    <property type="term" value="F:magnesium ion binding"/>
    <property type="evidence" value="ECO:0007669"/>
    <property type="project" value="InterPro"/>
</dbReference>
<evidence type="ECO:0000256" key="13">
    <source>
        <dbReference type="ARBA" id="ARBA00023317"/>
    </source>
</evidence>
<name>A0A1H7UXT1_9LACT</name>
<evidence type="ECO:0000256" key="6">
    <source>
        <dbReference type="ARBA" id="ARBA00022679"/>
    </source>
</evidence>
<comment type="similarity">
    <text evidence="3 14">Belongs to the pyruvate kinase family.</text>
</comment>
<evidence type="ECO:0000256" key="7">
    <source>
        <dbReference type="ARBA" id="ARBA00022723"/>
    </source>
</evidence>
<reference evidence="17 18" key="1">
    <citation type="submission" date="2016-10" db="EMBL/GenBank/DDBJ databases">
        <authorList>
            <person name="de Groot N.N."/>
        </authorList>
    </citation>
    <scope>NUCLEOTIDE SEQUENCE [LARGE SCALE GENOMIC DNA]</scope>
    <source>
        <strain evidence="17 18">DSM 19182</strain>
    </source>
</reference>
<keyword evidence="8" id="KW-0547">Nucleotide-binding</keyword>
<dbReference type="GO" id="GO:0005524">
    <property type="term" value="F:ATP binding"/>
    <property type="evidence" value="ECO:0007669"/>
    <property type="project" value="UniProtKB-KW"/>
</dbReference>
<evidence type="ECO:0000256" key="11">
    <source>
        <dbReference type="ARBA" id="ARBA00022842"/>
    </source>
</evidence>
<evidence type="ECO:0000256" key="2">
    <source>
        <dbReference type="ARBA" id="ARBA00004997"/>
    </source>
</evidence>
<evidence type="ECO:0000256" key="1">
    <source>
        <dbReference type="ARBA" id="ARBA00001958"/>
    </source>
</evidence>
<evidence type="ECO:0000313" key="17">
    <source>
        <dbReference type="EMBL" id="SEM01772.1"/>
    </source>
</evidence>
<keyword evidence="7" id="KW-0479">Metal-binding</keyword>
<gene>
    <name evidence="16" type="ORF">APU01nite_16010</name>
    <name evidence="17" type="ORF">SAMN04488100_12041</name>
</gene>
<keyword evidence="6 14" id="KW-0808">Transferase</keyword>
<keyword evidence="9 14" id="KW-0418">Kinase</keyword>
<feature type="domain" description="Pyruvate kinase barrel" evidence="15">
    <location>
        <begin position="134"/>
        <end position="461"/>
    </location>
</feature>
<comment type="pathway">
    <text evidence="2 14">Carbohydrate degradation; glycolysis; pyruvate from D-glyceraldehyde 3-phosphate: step 5/5.</text>
</comment>
<dbReference type="GO" id="GO:0016301">
    <property type="term" value="F:kinase activity"/>
    <property type="evidence" value="ECO:0007669"/>
    <property type="project" value="UniProtKB-KW"/>
</dbReference>
<dbReference type="RefSeq" id="WP_177165507.1">
    <property type="nucleotide sequence ID" value="NZ_BJUX01000017.1"/>
</dbReference>
<organism evidence="17 18">
    <name type="scientific">Alkalibacterium putridalgicola</name>
    <dbReference type="NCBI Taxonomy" id="426703"/>
    <lineage>
        <taxon>Bacteria</taxon>
        <taxon>Bacillati</taxon>
        <taxon>Bacillota</taxon>
        <taxon>Bacilli</taxon>
        <taxon>Lactobacillales</taxon>
        <taxon>Carnobacteriaceae</taxon>
        <taxon>Alkalibacterium</taxon>
    </lineage>
</organism>
<dbReference type="Proteomes" id="UP000198548">
    <property type="component" value="Unassembled WGS sequence"/>
</dbReference>
<evidence type="ECO:0000256" key="5">
    <source>
        <dbReference type="ARBA" id="ARBA00018587"/>
    </source>
</evidence>
<evidence type="ECO:0000256" key="4">
    <source>
        <dbReference type="ARBA" id="ARBA00012142"/>
    </source>
</evidence>
<evidence type="ECO:0000256" key="12">
    <source>
        <dbReference type="ARBA" id="ARBA00023152"/>
    </source>
</evidence>
<comment type="catalytic activity">
    <reaction evidence="14">
        <text>pyruvate + ATP = phosphoenolpyruvate + ADP + H(+)</text>
        <dbReference type="Rhea" id="RHEA:18157"/>
        <dbReference type="ChEBI" id="CHEBI:15361"/>
        <dbReference type="ChEBI" id="CHEBI:15378"/>
        <dbReference type="ChEBI" id="CHEBI:30616"/>
        <dbReference type="ChEBI" id="CHEBI:58702"/>
        <dbReference type="ChEBI" id="CHEBI:456216"/>
        <dbReference type="EC" id="2.7.1.40"/>
    </reaction>
</comment>
<keyword evidence="19" id="KW-1185">Reference proteome</keyword>